<dbReference type="PANTHER" id="PTHR43674:SF16">
    <property type="entry name" value="CARBON-NITROGEN FAMILY, PUTATIVE (AFU_ORTHOLOGUE AFUA_5G02350)-RELATED"/>
    <property type="match status" value="1"/>
</dbReference>
<evidence type="ECO:0000313" key="6">
    <source>
        <dbReference type="Proteomes" id="UP000268652"/>
    </source>
</evidence>
<keyword evidence="1 4" id="KW-0378">Hydrolase</keyword>
<evidence type="ECO:0000313" key="7">
    <source>
        <dbReference type="Proteomes" id="UP000275024"/>
    </source>
</evidence>
<dbReference type="Proteomes" id="UP000268652">
    <property type="component" value="Unassembled WGS sequence"/>
</dbReference>
<sequence length="281" mass="30398">MRVRIAVAQSPVTCDPLVNGVAVRELMVAARETGARLVHFPEGAISGYPSGTEAKQALAGWSIDWAAVQNQLELTAKAAADLGLWAVVGSSHRLTPPNRPHNSLYVISDGGQLVGRYDKRRCSHTEITDWYSPGFAPLTFDVDGFRFGSALCIEVNFPELFIEYRELGVDCVLLSSFSDDPVFGVLARGHAAAHTYWVSVSVPAQCSAAMPSGVTGPHGSWLGRCPADGTAALACVDLDRSDPSLDTALNKARPWRESARVGRIYEARRVADPRSTDRTRF</sequence>
<keyword evidence="6" id="KW-1185">Reference proteome</keyword>
<evidence type="ECO:0000256" key="2">
    <source>
        <dbReference type="PROSITE-ProRule" id="PRU10139"/>
    </source>
</evidence>
<dbReference type="OrthoDB" id="9811121at2"/>
<dbReference type="PROSITE" id="PS00920">
    <property type="entry name" value="NITRIL_CHT_1"/>
    <property type="match status" value="1"/>
</dbReference>
<accession>A0A3A9WJF9</accession>
<dbReference type="GO" id="GO:0016811">
    <property type="term" value="F:hydrolase activity, acting on carbon-nitrogen (but not peptide) bonds, in linear amides"/>
    <property type="evidence" value="ECO:0007669"/>
    <property type="project" value="TreeGrafter"/>
</dbReference>
<dbReference type="InterPro" id="IPR036526">
    <property type="entry name" value="C-N_Hydrolase_sf"/>
</dbReference>
<feature type="active site" description="Proton acceptor" evidence="2">
    <location>
        <position position="42"/>
    </location>
</feature>
<dbReference type="AlphaFoldDB" id="A0A3A9WJF9"/>
<evidence type="ECO:0000313" key="5">
    <source>
        <dbReference type="EMBL" id="RKN27891.1"/>
    </source>
</evidence>
<dbReference type="CDD" id="cd07197">
    <property type="entry name" value="nitrilase"/>
    <property type="match status" value="1"/>
</dbReference>
<dbReference type="PROSITE" id="PS50263">
    <property type="entry name" value="CN_HYDROLASE"/>
    <property type="match status" value="1"/>
</dbReference>
<proteinExistence type="predicted"/>
<dbReference type="GO" id="GO:0000257">
    <property type="term" value="F:nitrilase activity"/>
    <property type="evidence" value="ECO:0007669"/>
    <property type="project" value="UniProtKB-ARBA"/>
</dbReference>
<gene>
    <name evidence="5" type="ORF">D7318_02630</name>
    <name evidence="4" type="ORF">D7319_00260</name>
</gene>
<evidence type="ECO:0000259" key="3">
    <source>
        <dbReference type="PROSITE" id="PS50263"/>
    </source>
</evidence>
<dbReference type="Proteomes" id="UP000275024">
    <property type="component" value="Unassembled WGS sequence"/>
</dbReference>
<dbReference type="SUPFAM" id="SSF56317">
    <property type="entry name" value="Carbon-nitrogen hydrolase"/>
    <property type="match status" value="1"/>
</dbReference>
<dbReference type="EMBL" id="RBDY01000001">
    <property type="protein sequence ID" value="RKN27891.1"/>
    <property type="molecule type" value="Genomic_DNA"/>
</dbReference>
<dbReference type="Pfam" id="PF00795">
    <property type="entry name" value="CN_hydrolase"/>
    <property type="match status" value="1"/>
</dbReference>
<dbReference type="EMBL" id="RBDX01000001">
    <property type="protein sequence ID" value="RKN12899.1"/>
    <property type="molecule type" value="Genomic_DNA"/>
</dbReference>
<protein>
    <submittedName>
        <fullName evidence="4">Carbon-nitrogen hydrolase family protein</fullName>
    </submittedName>
</protein>
<reference evidence="6 7" key="1">
    <citation type="submission" date="2018-09" db="EMBL/GenBank/DDBJ databases">
        <title>Streptomyces sp. nov. DS1-2, an endophytic actinomycete isolated from roots of Dendrobium scabrilingue.</title>
        <authorList>
            <person name="Kuncharoen N."/>
            <person name="Kudo T."/>
            <person name="Ohkuma M."/>
            <person name="Yuki M."/>
            <person name="Tanasupawat S."/>
        </authorList>
    </citation>
    <scope>NUCLEOTIDE SEQUENCE [LARGE SCALE GENOMIC DNA]</scope>
    <source>
        <strain evidence="4 7">AZ1-7</strain>
        <strain evidence="5 6">DS1-2</strain>
    </source>
</reference>
<organism evidence="4 7">
    <name type="scientific">Streptomyces radicis</name>
    <dbReference type="NCBI Taxonomy" id="1750517"/>
    <lineage>
        <taxon>Bacteria</taxon>
        <taxon>Bacillati</taxon>
        <taxon>Actinomycetota</taxon>
        <taxon>Actinomycetes</taxon>
        <taxon>Kitasatosporales</taxon>
        <taxon>Streptomycetaceae</taxon>
        <taxon>Streptomyces</taxon>
    </lineage>
</organism>
<comment type="caution">
    <text evidence="4">The sequence shown here is derived from an EMBL/GenBank/DDBJ whole genome shotgun (WGS) entry which is preliminary data.</text>
</comment>
<dbReference type="InterPro" id="IPR050345">
    <property type="entry name" value="Aliph_Amidase/BUP"/>
</dbReference>
<dbReference type="PANTHER" id="PTHR43674">
    <property type="entry name" value="NITRILASE C965.09-RELATED"/>
    <property type="match status" value="1"/>
</dbReference>
<dbReference type="InterPro" id="IPR003010">
    <property type="entry name" value="C-N_Hydrolase"/>
</dbReference>
<dbReference type="InterPro" id="IPR000132">
    <property type="entry name" value="Nitrilase/CN_hydratase_CS"/>
</dbReference>
<evidence type="ECO:0000256" key="1">
    <source>
        <dbReference type="ARBA" id="ARBA00022801"/>
    </source>
</evidence>
<dbReference type="Gene3D" id="3.60.110.10">
    <property type="entry name" value="Carbon-nitrogen hydrolase"/>
    <property type="match status" value="1"/>
</dbReference>
<name>A0A3A9WJF9_9ACTN</name>
<feature type="domain" description="CN hydrolase" evidence="3">
    <location>
        <begin position="3"/>
        <end position="240"/>
    </location>
</feature>
<evidence type="ECO:0000313" key="4">
    <source>
        <dbReference type="EMBL" id="RKN12899.1"/>
    </source>
</evidence>